<keyword evidence="2" id="KW-0732">Signal</keyword>
<dbReference type="RefSeq" id="WP_201642287.1">
    <property type="nucleotide sequence ID" value="NZ_CAJHCP010000004.1"/>
</dbReference>
<dbReference type="PANTHER" id="PTHR36183:SF2">
    <property type="entry name" value="BETA-GLUCURONIDASE C-TERMINAL DOMAIN-CONTAINING PROTEIN"/>
    <property type="match status" value="1"/>
</dbReference>
<dbReference type="SUPFAM" id="SSF51445">
    <property type="entry name" value="(Trans)glycosidases"/>
    <property type="match status" value="1"/>
</dbReference>
<dbReference type="Gene3D" id="3.20.20.80">
    <property type="entry name" value="Glycosidases"/>
    <property type="match status" value="1"/>
</dbReference>
<gene>
    <name evidence="3" type="ORF">LMG28140_02194</name>
</gene>
<dbReference type="InterPro" id="IPR052974">
    <property type="entry name" value="GH79_Enzymes"/>
</dbReference>
<proteinExistence type="predicted"/>
<feature type="compositionally biased region" description="Low complexity" evidence="1">
    <location>
        <begin position="28"/>
        <end position="63"/>
    </location>
</feature>
<sequence length="601" mass="62313">MLNIRDSKLTLVAWAIAPCMGLSACGGSTDSTPSASSSSAPVSASAPGSASAPAATPTAAFAPDNANQIPDSSLATVTVTVTSPSSATPVSPNFIGLSWEKSVLYSPLFHVTNPQDGGNNLYKLLNSLSLQGNFRIGANSLSYATWDPNGPGGDGDKIGDIQNRGPLVNGQPSVGGKIAPSDIDALAQMIHKTGWNVTYAVPGSYNFFMSDSNAKTFTSPSYANDIAADVQEANYAAGAMGSSLYGIAIGNEPDHQGLQASYYIPDWLNYVSAINTSRTGSLAPLKFVGPEASGLNSSLIQAVLSDPTAGPLVSQITSHSYLGSGQSTSSTISSMLAGACSTSLQSTWQSLEQESKQLPTIDGWRIDETNSFYSGGRAGVSDSHAASLWALQYMFCVAQQGARGINFHVQDDTNPEQLDSNLNGTFDNAYTPIQIAAGQVTKVMPVFYGMKFFSLALQADTNSQGASVLAPQSVNVSVPDGLGVVAFAAVPNRDPSASTQSPAEVEAIVVINKDSAQSIKAVINPGVSSSSADYIRLTSGVVSPTGTTAGLQGLQNSVLNNQPINVDGSWKPESYAPLVPDRDGNYTVKVPAASAVLLRLR</sequence>
<dbReference type="EMBL" id="CAJHCP010000004">
    <property type="protein sequence ID" value="CAD6528812.1"/>
    <property type="molecule type" value="Genomic_DNA"/>
</dbReference>
<evidence type="ECO:0000313" key="4">
    <source>
        <dbReference type="Proteomes" id="UP000598032"/>
    </source>
</evidence>
<evidence type="ECO:0000256" key="1">
    <source>
        <dbReference type="SAM" id="MobiDB-lite"/>
    </source>
</evidence>
<feature type="region of interest" description="Disordered" evidence="1">
    <location>
        <begin position="28"/>
        <end position="67"/>
    </location>
</feature>
<evidence type="ECO:0000256" key="2">
    <source>
        <dbReference type="SAM" id="SignalP"/>
    </source>
</evidence>
<feature type="signal peptide" evidence="2">
    <location>
        <begin position="1"/>
        <end position="24"/>
    </location>
</feature>
<dbReference type="InterPro" id="IPR013780">
    <property type="entry name" value="Glyco_hydro_b"/>
</dbReference>
<evidence type="ECO:0000313" key="3">
    <source>
        <dbReference type="EMBL" id="CAD6528812.1"/>
    </source>
</evidence>
<comment type="caution">
    <text evidence="3">The sequence shown here is derived from an EMBL/GenBank/DDBJ whole genome shotgun (WGS) entry which is preliminary data.</text>
</comment>
<dbReference type="PROSITE" id="PS51257">
    <property type="entry name" value="PROKAR_LIPOPROTEIN"/>
    <property type="match status" value="1"/>
</dbReference>
<evidence type="ECO:0008006" key="5">
    <source>
        <dbReference type="Google" id="ProtNLM"/>
    </source>
</evidence>
<feature type="chain" id="PRO_5046773312" description="Beta-glucuronidase C-terminal domain-containing protein" evidence="2">
    <location>
        <begin position="25"/>
        <end position="601"/>
    </location>
</feature>
<keyword evidence="4" id="KW-1185">Reference proteome</keyword>
<dbReference type="PANTHER" id="PTHR36183">
    <property type="entry name" value="BETA-GLUCURONIDASE"/>
    <property type="match status" value="1"/>
</dbReference>
<name>A0ABN7HNT5_9BURK</name>
<reference evidence="3 4" key="1">
    <citation type="submission" date="2020-10" db="EMBL/GenBank/DDBJ databases">
        <authorList>
            <person name="Peeters C."/>
        </authorList>
    </citation>
    <scope>NUCLEOTIDE SEQUENCE [LARGE SCALE GENOMIC DNA]</scope>
    <source>
        <strain evidence="3 4">LMG 28140</strain>
    </source>
</reference>
<organism evidence="3 4">
    <name type="scientific">Paraburkholderia metrosideri</name>
    <dbReference type="NCBI Taxonomy" id="580937"/>
    <lineage>
        <taxon>Bacteria</taxon>
        <taxon>Pseudomonadati</taxon>
        <taxon>Pseudomonadota</taxon>
        <taxon>Betaproteobacteria</taxon>
        <taxon>Burkholderiales</taxon>
        <taxon>Burkholderiaceae</taxon>
        <taxon>Paraburkholderia</taxon>
    </lineage>
</organism>
<accession>A0ABN7HNT5</accession>
<dbReference type="Proteomes" id="UP000598032">
    <property type="component" value="Unassembled WGS sequence"/>
</dbReference>
<protein>
    <recommendedName>
        <fullName evidence="5">Beta-glucuronidase C-terminal domain-containing protein</fullName>
    </recommendedName>
</protein>
<dbReference type="Gene3D" id="2.60.40.1180">
    <property type="entry name" value="Golgi alpha-mannosidase II"/>
    <property type="match status" value="1"/>
</dbReference>
<dbReference type="InterPro" id="IPR017853">
    <property type="entry name" value="GH"/>
</dbReference>